<evidence type="ECO:0000313" key="3">
    <source>
        <dbReference type="Proteomes" id="UP000488956"/>
    </source>
</evidence>
<feature type="chain" id="PRO_5026135953" description="TIL domain-containing protein" evidence="1">
    <location>
        <begin position="20"/>
        <end position="113"/>
    </location>
</feature>
<protein>
    <recommendedName>
        <fullName evidence="4">TIL domain-containing protein</fullName>
    </recommendedName>
</protein>
<keyword evidence="1" id="KW-0732">Signal</keyword>
<sequence>MRVTERAVKLLLVVLPVVANVVKCDTEERCTLACEPGQMCVAGPSGSESSPQCTLECSGFQECRVYEPDKSEYCADRCSKGRCPEGSSCELQEVKCIKAPCPPVASCNSASAT</sequence>
<dbReference type="Proteomes" id="UP000488956">
    <property type="component" value="Unassembled WGS sequence"/>
</dbReference>
<reference evidence="2 3" key="1">
    <citation type="submission" date="2018-09" db="EMBL/GenBank/DDBJ databases">
        <title>Genomic investigation of the strawberry pathogen Phytophthora fragariae indicates pathogenicity is determined by transcriptional variation in three key races.</title>
        <authorList>
            <person name="Adams T.M."/>
            <person name="Armitage A.D."/>
            <person name="Sobczyk M.K."/>
            <person name="Bates H.J."/>
            <person name="Dunwell J.M."/>
            <person name="Nellist C.F."/>
            <person name="Harrison R.J."/>
        </authorList>
    </citation>
    <scope>NUCLEOTIDE SEQUENCE [LARGE SCALE GENOMIC DNA]</scope>
    <source>
        <strain evidence="2 3">ONT-3</strain>
    </source>
</reference>
<feature type="signal peptide" evidence="1">
    <location>
        <begin position="1"/>
        <end position="19"/>
    </location>
</feature>
<accession>A0A6G0L188</accession>
<dbReference type="AlphaFoldDB" id="A0A6G0L188"/>
<evidence type="ECO:0000313" key="2">
    <source>
        <dbReference type="EMBL" id="KAE9105622.1"/>
    </source>
</evidence>
<name>A0A6G0L188_9STRA</name>
<proteinExistence type="predicted"/>
<organism evidence="2 3">
    <name type="scientific">Phytophthora fragariae</name>
    <dbReference type="NCBI Taxonomy" id="53985"/>
    <lineage>
        <taxon>Eukaryota</taxon>
        <taxon>Sar</taxon>
        <taxon>Stramenopiles</taxon>
        <taxon>Oomycota</taxon>
        <taxon>Peronosporomycetes</taxon>
        <taxon>Peronosporales</taxon>
        <taxon>Peronosporaceae</taxon>
        <taxon>Phytophthora</taxon>
    </lineage>
</organism>
<comment type="caution">
    <text evidence="2">The sequence shown here is derived from an EMBL/GenBank/DDBJ whole genome shotgun (WGS) entry which is preliminary data.</text>
</comment>
<evidence type="ECO:0000256" key="1">
    <source>
        <dbReference type="SAM" id="SignalP"/>
    </source>
</evidence>
<evidence type="ECO:0008006" key="4">
    <source>
        <dbReference type="Google" id="ProtNLM"/>
    </source>
</evidence>
<dbReference type="EMBL" id="QXFX01000743">
    <property type="protein sequence ID" value="KAE9105622.1"/>
    <property type="molecule type" value="Genomic_DNA"/>
</dbReference>
<gene>
    <name evidence="2" type="ORF">PF010_g12948</name>
</gene>